<dbReference type="STRING" id="76193.A0A194QW47"/>
<organism evidence="1 2">
    <name type="scientific">Papilio machaon</name>
    <name type="common">Old World swallowtail butterfly</name>
    <dbReference type="NCBI Taxonomy" id="76193"/>
    <lineage>
        <taxon>Eukaryota</taxon>
        <taxon>Metazoa</taxon>
        <taxon>Ecdysozoa</taxon>
        <taxon>Arthropoda</taxon>
        <taxon>Hexapoda</taxon>
        <taxon>Insecta</taxon>
        <taxon>Pterygota</taxon>
        <taxon>Neoptera</taxon>
        <taxon>Endopterygota</taxon>
        <taxon>Lepidoptera</taxon>
        <taxon>Glossata</taxon>
        <taxon>Ditrysia</taxon>
        <taxon>Papilionoidea</taxon>
        <taxon>Papilionidae</taxon>
        <taxon>Papilioninae</taxon>
        <taxon>Papilio</taxon>
    </lineage>
</organism>
<dbReference type="AlphaFoldDB" id="A0A194QW47"/>
<dbReference type="Proteomes" id="UP000053240">
    <property type="component" value="Unassembled WGS sequence"/>
</dbReference>
<dbReference type="EMBL" id="KQ461175">
    <property type="protein sequence ID" value="KPJ07791.1"/>
    <property type="molecule type" value="Genomic_DNA"/>
</dbReference>
<gene>
    <name evidence="1" type="ORF">RR48_12633</name>
</gene>
<proteinExistence type="predicted"/>
<protein>
    <submittedName>
        <fullName evidence="1">Spectrin alpha chain</fullName>
    </submittedName>
</protein>
<accession>A0A194QW47</accession>
<sequence length="91" mass="10866">MAFVNQNKRIYECSMLQQCHNMYCNMYCNMCVVFIRTSMMEGTGSLEQQLAALRQRAGEVRARRADLRRLEELGMSYILQTRYNIRRKQED</sequence>
<dbReference type="InParanoid" id="A0A194QW47"/>
<name>A0A194QW47_PAPMA</name>
<evidence type="ECO:0000313" key="1">
    <source>
        <dbReference type="EMBL" id="KPJ07791.1"/>
    </source>
</evidence>
<reference evidence="1 2" key="1">
    <citation type="journal article" date="2015" name="Nat. Commun.">
        <title>Outbred genome sequencing and CRISPR/Cas9 gene editing in butterflies.</title>
        <authorList>
            <person name="Li X."/>
            <person name="Fan D."/>
            <person name="Zhang W."/>
            <person name="Liu G."/>
            <person name="Zhang L."/>
            <person name="Zhao L."/>
            <person name="Fang X."/>
            <person name="Chen L."/>
            <person name="Dong Y."/>
            <person name="Chen Y."/>
            <person name="Ding Y."/>
            <person name="Zhao R."/>
            <person name="Feng M."/>
            <person name="Zhu Y."/>
            <person name="Feng Y."/>
            <person name="Jiang X."/>
            <person name="Zhu D."/>
            <person name="Xiang H."/>
            <person name="Feng X."/>
            <person name="Li S."/>
            <person name="Wang J."/>
            <person name="Zhang G."/>
            <person name="Kronforst M.R."/>
            <person name="Wang W."/>
        </authorList>
    </citation>
    <scope>NUCLEOTIDE SEQUENCE [LARGE SCALE GENOMIC DNA]</scope>
    <source>
        <strain evidence="1">Ya'a_city_454_Pm</strain>
        <tissue evidence="1">Whole body</tissue>
    </source>
</reference>
<keyword evidence="2" id="KW-1185">Reference proteome</keyword>
<evidence type="ECO:0000313" key="2">
    <source>
        <dbReference type="Proteomes" id="UP000053240"/>
    </source>
</evidence>